<keyword evidence="10" id="KW-0443">Lipid metabolism</keyword>
<keyword evidence="15" id="KW-0456">Lyase</keyword>
<evidence type="ECO:0000256" key="1">
    <source>
        <dbReference type="ARBA" id="ARBA00004496"/>
    </source>
</evidence>
<evidence type="ECO:0000256" key="6">
    <source>
        <dbReference type="ARBA" id="ARBA00022553"/>
    </source>
</evidence>
<dbReference type="InterPro" id="IPR016102">
    <property type="entry name" value="Succinyl-CoA_synth-like"/>
</dbReference>
<comment type="caution">
    <text evidence="15">The sequence shown here is derived from an EMBL/GenBank/DDBJ whole genome shotgun (WGS) entry which is preliminary data.</text>
</comment>
<dbReference type="Gene3D" id="3.40.50.261">
    <property type="entry name" value="Succinyl-CoA synthetase domains"/>
    <property type="match status" value="1"/>
</dbReference>
<dbReference type="InterPro" id="IPR032263">
    <property type="entry name" value="Citrate-bd"/>
</dbReference>
<protein>
    <submittedName>
        <fullName evidence="15">ATP-citrate lyase, beta subunit</fullName>
    </submittedName>
</protein>
<dbReference type="GO" id="GO:0005524">
    <property type="term" value="F:ATP binding"/>
    <property type="evidence" value="ECO:0007669"/>
    <property type="project" value="UniProtKB-KW"/>
</dbReference>
<keyword evidence="5" id="KW-0444">Lipid biosynthesis</keyword>
<dbReference type="Gene3D" id="3.30.470.110">
    <property type="match status" value="1"/>
</dbReference>
<dbReference type="GO" id="GO:0042709">
    <property type="term" value="C:succinate-CoA ligase complex"/>
    <property type="evidence" value="ECO:0007669"/>
    <property type="project" value="TreeGrafter"/>
</dbReference>
<evidence type="ECO:0000259" key="14">
    <source>
        <dbReference type="Pfam" id="PF24948"/>
    </source>
</evidence>
<evidence type="ECO:0000256" key="12">
    <source>
        <dbReference type="ARBA" id="ARBA00047593"/>
    </source>
</evidence>
<keyword evidence="4" id="KW-0963">Cytoplasm</keyword>
<evidence type="ECO:0000313" key="15">
    <source>
        <dbReference type="EMBL" id="KKR95891.1"/>
    </source>
</evidence>
<evidence type="ECO:0000259" key="13">
    <source>
        <dbReference type="Pfam" id="PF16114"/>
    </source>
</evidence>
<proteinExistence type="inferred from homology"/>
<keyword evidence="11" id="KW-0012">Acyltransferase</keyword>
<dbReference type="PROSITE" id="PS01217">
    <property type="entry name" value="SUCCINYL_COA_LIG_3"/>
    <property type="match status" value="1"/>
</dbReference>
<evidence type="ECO:0000256" key="5">
    <source>
        <dbReference type="ARBA" id="ARBA00022516"/>
    </source>
</evidence>
<keyword evidence="9" id="KW-0067">ATP-binding</keyword>
<organism evidence="15 16">
    <name type="scientific">Candidatus Uhrbacteria bacterium GW2011_GWF2_41_16</name>
    <dbReference type="NCBI Taxonomy" id="1618997"/>
    <lineage>
        <taxon>Bacteria</taxon>
        <taxon>Candidatus Uhriibacteriota</taxon>
    </lineage>
</organism>
<comment type="subcellular location">
    <subcellularLocation>
        <location evidence="1">Cytoplasm</location>
    </subcellularLocation>
</comment>
<dbReference type="GO" id="GO:0004775">
    <property type="term" value="F:succinate-CoA ligase (ADP-forming) activity"/>
    <property type="evidence" value="ECO:0007669"/>
    <property type="project" value="TreeGrafter"/>
</dbReference>
<dbReference type="PATRIC" id="fig|1618997.3.peg.1280"/>
<dbReference type="GO" id="GO:0016829">
    <property type="term" value="F:lyase activity"/>
    <property type="evidence" value="ECO:0007669"/>
    <property type="project" value="UniProtKB-KW"/>
</dbReference>
<dbReference type="SUPFAM" id="SSF52210">
    <property type="entry name" value="Succinyl-CoA synthetase domains"/>
    <property type="match status" value="1"/>
</dbReference>
<feature type="domain" description="ATP-citrate synthase ATP-grasp" evidence="14">
    <location>
        <begin position="21"/>
        <end position="216"/>
    </location>
</feature>
<comment type="catalytic activity">
    <reaction evidence="12">
        <text>oxaloacetate + acetyl-CoA + ADP + phosphate = citrate + ATP + CoA</text>
        <dbReference type="Rhea" id="RHEA:21160"/>
        <dbReference type="ChEBI" id="CHEBI:16452"/>
        <dbReference type="ChEBI" id="CHEBI:16947"/>
        <dbReference type="ChEBI" id="CHEBI:30616"/>
        <dbReference type="ChEBI" id="CHEBI:43474"/>
        <dbReference type="ChEBI" id="CHEBI:57287"/>
        <dbReference type="ChEBI" id="CHEBI:57288"/>
        <dbReference type="ChEBI" id="CHEBI:456216"/>
        <dbReference type="EC" id="2.3.3.8"/>
    </reaction>
</comment>
<evidence type="ECO:0000256" key="11">
    <source>
        <dbReference type="ARBA" id="ARBA00023315"/>
    </source>
</evidence>
<keyword evidence="6" id="KW-0597">Phosphoprotein</keyword>
<gene>
    <name evidence="15" type="ORF">UU48_C0040G0005</name>
</gene>
<dbReference type="InterPro" id="IPR005809">
    <property type="entry name" value="Succ_CoA_ligase-like_bsu"/>
</dbReference>
<evidence type="ECO:0000256" key="2">
    <source>
        <dbReference type="ARBA" id="ARBA00005899"/>
    </source>
</evidence>
<keyword evidence="7" id="KW-0808">Transferase</keyword>
<accession>A0A0G0V851</accession>
<dbReference type="GO" id="GO:0003878">
    <property type="term" value="F:ATP citrate synthase activity"/>
    <property type="evidence" value="ECO:0007669"/>
    <property type="project" value="UniProtKB-EC"/>
</dbReference>
<evidence type="ECO:0000256" key="3">
    <source>
        <dbReference type="ARBA" id="ARBA00010719"/>
    </source>
</evidence>
<evidence type="ECO:0000313" key="16">
    <source>
        <dbReference type="Proteomes" id="UP000034746"/>
    </source>
</evidence>
<evidence type="ECO:0000256" key="9">
    <source>
        <dbReference type="ARBA" id="ARBA00022840"/>
    </source>
</evidence>
<dbReference type="PANTHER" id="PTHR11815">
    <property type="entry name" value="SUCCINYL-COA SYNTHETASE BETA CHAIN"/>
    <property type="match status" value="1"/>
</dbReference>
<dbReference type="AlphaFoldDB" id="A0A0G0V851"/>
<dbReference type="PANTHER" id="PTHR11815:SF10">
    <property type="entry name" value="SUCCINATE--COA LIGASE [GDP-FORMING] SUBUNIT BETA, MITOCHONDRIAL"/>
    <property type="match status" value="1"/>
</dbReference>
<evidence type="ECO:0000256" key="7">
    <source>
        <dbReference type="ARBA" id="ARBA00022679"/>
    </source>
</evidence>
<dbReference type="GO" id="GO:0006629">
    <property type="term" value="P:lipid metabolic process"/>
    <property type="evidence" value="ECO:0007669"/>
    <property type="project" value="UniProtKB-KW"/>
</dbReference>
<sequence>MAKVLEGPGMDLLTKWGMKVPNHIVVTSLEQFDHLASANAWLSKERLVAKAHEAIGSRMKLGLVKVDLDIKGARSAAKKILGQTVGTMTISQAIISEMVPHEVEYYLAVKSTREGADILMANFGGIEVESRWSEIKRTTVEIGEVPTSEALEKLAKEAGFKGDLIGKMAQFARKLFECYNQEDGQYLEINPLSVTKDGELIALDMVTMLDADARFRHPDWNFTFASEFGRPYTEPEREIMEIDTRIKGSVKFIEIPGGSIALLPAGGGASVYYADAIVSQGGKIANYAEYSGDPPDWAVEALTERVCSLPGLKHVIVGGAIANFTNVKKTFAGIIAGFRNVRAKGKLKNVHIWVRRGGPYEKEGLEAMRALEQDGFKIHVYDRYTPLTDIVDYAIKEKQGKK</sequence>
<keyword evidence="8" id="KW-0547">Nucleotide-binding</keyword>
<dbReference type="Pfam" id="PF16114">
    <property type="entry name" value="Citrate_bind"/>
    <property type="match status" value="1"/>
</dbReference>
<dbReference type="Proteomes" id="UP000034746">
    <property type="component" value="Unassembled WGS sequence"/>
</dbReference>
<comment type="similarity">
    <text evidence="3">In the N-terminal section; belongs to the succinate/malate CoA ligase beta subunit family.</text>
</comment>
<name>A0A0G0V851_9BACT</name>
<dbReference type="GO" id="GO:0006104">
    <property type="term" value="P:succinyl-CoA metabolic process"/>
    <property type="evidence" value="ECO:0007669"/>
    <property type="project" value="TreeGrafter"/>
</dbReference>
<evidence type="ECO:0000256" key="8">
    <source>
        <dbReference type="ARBA" id="ARBA00022741"/>
    </source>
</evidence>
<dbReference type="InterPro" id="IPR056749">
    <property type="entry name" value="Citrate_synth_N"/>
</dbReference>
<dbReference type="InterPro" id="IPR017866">
    <property type="entry name" value="Succ-CoA_synthase_bsu_CS"/>
</dbReference>
<evidence type="ECO:0000256" key="4">
    <source>
        <dbReference type="ARBA" id="ARBA00022490"/>
    </source>
</evidence>
<dbReference type="PIRSF" id="PIRSF001554">
    <property type="entry name" value="SucCS_beta"/>
    <property type="match status" value="1"/>
</dbReference>
<dbReference type="GO" id="GO:0006099">
    <property type="term" value="P:tricarboxylic acid cycle"/>
    <property type="evidence" value="ECO:0007669"/>
    <property type="project" value="InterPro"/>
</dbReference>
<dbReference type="Pfam" id="PF24948">
    <property type="entry name" value="Citrate_synth_N"/>
    <property type="match status" value="1"/>
</dbReference>
<evidence type="ECO:0000256" key="10">
    <source>
        <dbReference type="ARBA" id="ARBA00023098"/>
    </source>
</evidence>
<comment type="similarity">
    <text evidence="2">In the C-terminal section; belongs to the succinate/malate CoA ligase alpha subunit family.</text>
</comment>
<reference evidence="15 16" key="1">
    <citation type="journal article" date="2015" name="Nature">
        <title>rRNA introns, odd ribosomes, and small enigmatic genomes across a large radiation of phyla.</title>
        <authorList>
            <person name="Brown C.T."/>
            <person name="Hug L.A."/>
            <person name="Thomas B.C."/>
            <person name="Sharon I."/>
            <person name="Castelle C.J."/>
            <person name="Singh A."/>
            <person name="Wilkins M.J."/>
            <person name="Williams K.H."/>
            <person name="Banfield J.F."/>
        </authorList>
    </citation>
    <scope>NUCLEOTIDE SEQUENCE [LARGE SCALE GENOMIC DNA]</scope>
</reference>
<feature type="domain" description="ATP-citrate synthase citrate-binding" evidence="13">
    <location>
        <begin position="231"/>
        <end position="396"/>
    </location>
</feature>
<dbReference type="SUPFAM" id="SSF56059">
    <property type="entry name" value="Glutathione synthetase ATP-binding domain-like"/>
    <property type="match status" value="1"/>
</dbReference>
<dbReference type="EMBL" id="LCAU01000040">
    <property type="protein sequence ID" value="KKR95891.1"/>
    <property type="molecule type" value="Genomic_DNA"/>
</dbReference>